<dbReference type="InterPro" id="IPR009056">
    <property type="entry name" value="Cyt_c-like_dom"/>
</dbReference>
<proteinExistence type="inferred from homology"/>
<keyword evidence="8 9" id="KW-0408">Iron</keyword>
<reference evidence="11" key="1">
    <citation type="journal article" date="2021" name="Genome Biol. Evol.">
        <title>A High-Quality Reference Genome for a Parasitic Bivalve with Doubly Uniparental Inheritance (Bivalvia: Unionida).</title>
        <authorList>
            <person name="Smith C.H."/>
        </authorList>
    </citation>
    <scope>NUCLEOTIDE SEQUENCE</scope>
    <source>
        <strain evidence="11">CHS0354</strain>
    </source>
</reference>
<dbReference type="SUPFAM" id="SSF53383">
    <property type="entry name" value="PLP-dependent transferases"/>
    <property type="match status" value="1"/>
</dbReference>
<dbReference type="SUPFAM" id="SSF46626">
    <property type="entry name" value="Cytochrome c"/>
    <property type="match status" value="2"/>
</dbReference>
<dbReference type="CDD" id="cd06502">
    <property type="entry name" value="TA_like"/>
    <property type="match status" value="1"/>
</dbReference>
<dbReference type="InterPro" id="IPR036429">
    <property type="entry name" value="SpoA-like_sf"/>
</dbReference>
<dbReference type="InterPro" id="IPR001543">
    <property type="entry name" value="FliN-like_C"/>
</dbReference>
<dbReference type="Pfam" id="PF00034">
    <property type="entry name" value="Cytochrom_C"/>
    <property type="match status" value="2"/>
</dbReference>
<evidence type="ECO:0000256" key="3">
    <source>
        <dbReference type="ARBA" id="ARBA00006966"/>
    </source>
</evidence>
<dbReference type="SUPFAM" id="SSF101801">
    <property type="entry name" value="Surface presentation of antigens (SPOA)"/>
    <property type="match status" value="1"/>
</dbReference>
<dbReference type="InterPro" id="IPR015422">
    <property type="entry name" value="PyrdxlP-dep_Trfase_small"/>
</dbReference>
<dbReference type="EMBL" id="JAEAOA010001653">
    <property type="protein sequence ID" value="KAK3596102.1"/>
    <property type="molecule type" value="Genomic_DNA"/>
</dbReference>
<evidence type="ECO:0000259" key="10">
    <source>
        <dbReference type="PROSITE" id="PS51007"/>
    </source>
</evidence>
<comment type="cofactor">
    <cofactor evidence="1">
        <name>pyridoxal 5'-phosphate</name>
        <dbReference type="ChEBI" id="CHEBI:597326"/>
    </cofactor>
</comment>
<dbReference type="GO" id="GO:0006520">
    <property type="term" value="P:amino acid metabolic process"/>
    <property type="evidence" value="ECO:0007669"/>
    <property type="project" value="InterPro"/>
</dbReference>
<sequence>MQKGCTACHGANAQGNRALNAPALAGLEATYVLRQLQNFKLQNRGHHAQDLTGKIMIGSAQVLKDEDMQAIAEYLSQLPLLSHKSTIAGNPQKGKELFTVCASCHGEQGLGNKDLNAPPLAGLQDWYIVSQLEKFKSGIRGGDAEKEPIGITMPPMAQTLADKKASHDVAQYILSLNHEDRELYEKNPGKQVFTAGPEKKRAEHKIPYHQVDFLHDVPLRVIARFGKTKLSIRDVMSLKNGSVCVFDKSVGEPIDIVIGGKVMARGEIVIVNERFGVRLSVTVYLNPVLPSERYLILLTHVMHTETLKYSFASDNTSGICPEVMKRISEANSGFYPAYGNDELTQKVCNYFREIFDTDCDVFFVFNGTAANSLSLAGLCQSYNSVVCHKLAHIETDECGAPEFFSNGAKLLTTDGKNGKLEYGQTEDIISKRQDIHYPVPKVISITQSTEVGTVYSPDEIKQLALLAKNYNMYLHMDGTRFANALAFYGCQPAELSWRCGVDVLCLGGTKNGMPYGEAVIFFNKKPAEYFAYRCKQSGQLASKMRYISAGWLGLLENDTWLNNARKSNEMARYLRDRLPVYDGLEIISLWNRMRCLLKSRKKPLKN</sequence>
<dbReference type="InterPro" id="IPR015424">
    <property type="entry name" value="PyrdxlP-dep_Trfase"/>
</dbReference>
<dbReference type="GO" id="GO:0016829">
    <property type="term" value="F:lyase activity"/>
    <property type="evidence" value="ECO:0007669"/>
    <property type="project" value="InterPro"/>
</dbReference>
<dbReference type="InterPro" id="IPR015421">
    <property type="entry name" value="PyrdxlP-dep_Trfase_major"/>
</dbReference>
<dbReference type="InterPro" id="IPR036909">
    <property type="entry name" value="Cyt_c-like_dom_sf"/>
</dbReference>
<comment type="similarity">
    <text evidence="2">Belongs to the cytochrome c family.</text>
</comment>
<protein>
    <recommendedName>
        <fullName evidence="10">Cytochrome c domain-containing protein</fullName>
    </recommendedName>
</protein>
<dbReference type="GO" id="GO:0046872">
    <property type="term" value="F:metal ion binding"/>
    <property type="evidence" value="ECO:0007669"/>
    <property type="project" value="UniProtKB-KW"/>
</dbReference>
<dbReference type="Gene3D" id="3.90.1150.10">
    <property type="entry name" value="Aspartate Aminotransferase, domain 1"/>
    <property type="match status" value="1"/>
</dbReference>
<dbReference type="InterPro" id="IPR001597">
    <property type="entry name" value="ArAA_b-elim_lyase/Thr_aldolase"/>
</dbReference>
<comment type="similarity">
    <text evidence="4">Belongs to the FliN/MopA/SpaO family.</text>
</comment>
<accession>A0AAE0W0M1</accession>
<evidence type="ECO:0000256" key="6">
    <source>
        <dbReference type="ARBA" id="ARBA00022723"/>
    </source>
</evidence>
<dbReference type="GO" id="GO:0003774">
    <property type="term" value="F:cytoskeletal motor activity"/>
    <property type="evidence" value="ECO:0007669"/>
    <property type="project" value="InterPro"/>
</dbReference>
<dbReference type="Gene3D" id="1.10.760.10">
    <property type="entry name" value="Cytochrome c-like domain"/>
    <property type="match status" value="2"/>
</dbReference>
<dbReference type="GO" id="GO:0009055">
    <property type="term" value="F:electron transfer activity"/>
    <property type="evidence" value="ECO:0007669"/>
    <property type="project" value="InterPro"/>
</dbReference>
<evidence type="ECO:0000256" key="9">
    <source>
        <dbReference type="PROSITE-ProRule" id="PRU00433"/>
    </source>
</evidence>
<feature type="domain" description="Cytochrome c" evidence="10">
    <location>
        <begin position="1"/>
        <end position="79"/>
    </location>
</feature>
<dbReference type="Gene3D" id="3.40.640.10">
    <property type="entry name" value="Type I PLP-dependent aspartate aminotransferase-like (Major domain)"/>
    <property type="match status" value="1"/>
</dbReference>
<organism evidence="11 12">
    <name type="scientific">Potamilus streckersoni</name>
    <dbReference type="NCBI Taxonomy" id="2493646"/>
    <lineage>
        <taxon>Eukaryota</taxon>
        <taxon>Metazoa</taxon>
        <taxon>Spiralia</taxon>
        <taxon>Lophotrochozoa</taxon>
        <taxon>Mollusca</taxon>
        <taxon>Bivalvia</taxon>
        <taxon>Autobranchia</taxon>
        <taxon>Heteroconchia</taxon>
        <taxon>Palaeoheterodonta</taxon>
        <taxon>Unionida</taxon>
        <taxon>Unionoidea</taxon>
        <taxon>Unionidae</taxon>
        <taxon>Ambleminae</taxon>
        <taxon>Lampsilini</taxon>
        <taxon>Potamilus</taxon>
    </lineage>
</organism>
<comment type="caution">
    <text evidence="11">The sequence shown here is derived from an EMBL/GenBank/DDBJ whole genome shotgun (WGS) entry which is preliminary data.</text>
</comment>
<keyword evidence="5 9" id="KW-0349">Heme</keyword>
<keyword evidence="6 9" id="KW-0479">Metal-binding</keyword>
<keyword evidence="7" id="KW-0663">Pyridoxal phosphate</keyword>
<dbReference type="PROSITE" id="PS51007">
    <property type="entry name" value="CYTC"/>
    <property type="match status" value="2"/>
</dbReference>
<dbReference type="AlphaFoldDB" id="A0AAE0W0M1"/>
<name>A0AAE0W0M1_9BIVA</name>
<evidence type="ECO:0000313" key="12">
    <source>
        <dbReference type="Proteomes" id="UP001195483"/>
    </source>
</evidence>
<evidence type="ECO:0000256" key="5">
    <source>
        <dbReference type="ARBA" id="ARBA00022617"/>
    </source>
</evidence>
<dbReference type="InterPro" id="IPR001172">
    <property type="entry name" value="FliN_T3SS_HrcQb"/>
</dbReference>
<dbReference type="PRINTS" id="PR00956">
    <property type="entry name" value="FLGMOTORFLIN"/>
</dbReference>
<reference evidence="11" key="3">
    <citation type="submission" date="2023-05" db="EMBL/GenBank/DDBJ databases">
        <authorList>
            <person name="Smith C.H."/>
        </authorList>
    </citation>
    <scope>NUCLEOTIDE SEQUENCE</scope>
    <source>
        <strain evidence="11">CHS0354</strain>
        <tissue evidence="11">Mantle</tissue>
    </source>
</reference>
<evidence type="ECO:0000256" key="4">
    <source>
        <dbReference type="ARBA" id="ARBA00009226"/>
    </source>
</evidence>
<evidence type="ECO:0000313" key="11">
    <source>
        <dbReference type="EMBL" id="KAK3596102.1"/>
    </source>
</evidence>
<evidence type="ECO:0000256" key="8">
    <source>
        <dbReference type="ARBA" id="ARBA00023004"/>
    </source>
</evidence>
<dbReference type="Gene3D" id="2.30.330.10">
    <property type="entry name" value="SpoA-like"/>
    <property type="match status" value="1"/>
</dbReference>
<reference evidence="11" key="2">
    <citation type="journal article" date="2021" name="Genome Biol. Evol.">
        <title>Developing a high-quality reference genome for a parasitic bivalve with doubly uniparental inheritance (Bivalvia: Unionida).</title>
        <authorList>
            <person name="Smith C.H."/>
        </authorList>
    </citation>
    <scope>NUCLEOTIDE SEQUENCE</scope>
    <source>
        <strain evidence="11">CHS0354</strain>
        <tissue evidence="11">Mantle</tissue>
    </source>
</reference>
<evidence type="ECO:0000256" key="2">
    <source>
        <dbReference type="ARBA" id="ARBA00006488"/>
    </source>
</evidence>
<gene>
    <name evidence="11" type="ORF">CHS0354_027372</name>
</gene>
<dbReference type="GO" id="GO:0020037">
    <property type="term" value="F:heme binding"/>
    <property type="evidence" value="ECO:0007669"/>
    <property type="project" value="InterPro"/>
</dbReference>
<dbReference type="PANTHER" id="PTHR48097">
    <property type="entry name" value="L-THREONINE ALDOLASE-RELATED"/>
    <property type="match status" value="1"/>
</dbReference>
<dbReference type="Pfam" id="PF01052">
    <property type="entry name" value="FliMN_C"/>
    <property type="match status" value="1"/>
</dbReference>
<dbReference type="Proteomes" id="UP001195483">
    <property type="component" value="Unassembled WGS sequence"/>
</dbReference>
<evidence type="ECO:0000256" key="1">
    <source>
        <dbReference type="ARBA" id="ARBA00001933"/>
    </source>
</evidence>
<dbReference type="PANTHER" id="PTHR48097:SF5">
    <property type="entry name" value="LOW SPECIFICITY L-THREONINE ALDOLASE"/>
    <property type="match status" value="1"/>
</dbReference>
<comment type="similarity">
    <text evidence="3">Belongs to the threonine aldolase family.</text>
</comment>
<dbReference type="Pfam" id="PF01212">
    <property type="entry name" value="Beta_elim_lyase"/>
    <property type="match status" value="1"/>
</dbReference>
<keyword evidence="12" id="KW-1185">Reference proteome</keyword>
<dbReference type="GO" id="GO:0006935">
    <property type="term" value="P:chemotaxis"/>
    <property type="evidence" value="ECO:0007669"/>
    <property type="project" value="InterPro"/>
</dbReference>
<feature type="domain" description="Cytochrome c" evidence="10">
    <location>
        <begin position="89"/>
        <end position="177"/>
    </location>
</feature>
<evidence type="ECO:0000256" key="7">
    <source>
        <dbReference type="ARBA" id="ARBA00022898"/>
    </source>
</evidence>